<evidence type="ECO:0000313" key="1">
    <source>
        <dbReference type="EMBL" id="KAK9091171.1"/>
    </source>
</evidence>
<keyword evidence="2" id="KW-1185">Reference proteome</keyword>
<dbReference type="Proteomes" id="UP001417504">
    <property type="component" value="Unassembled WGS sequence"/>
</dbReference>
<dbReference type="EMBL" id="JBBNAE010000010">
    <property type="protein sequence ID" value="KAK9091171.1"/>
    <property type="molecule type" value="Genomic_DNA"/>
</dbReference>
<comment type="caution">
    <text evidence="1">The sequence shown here is derived from an EMBL/GenBank/DDBJ whole genome shotgun (WGS) entry which is preliminary data.</text>
</comment>
<accession>A0AAP0HNV9</accession>
<sequence length="163" mass="18723">MTLGRRQGGCRRGVLAEILCMHAATRMQRISATRRDGGPSLYTQRWAPPPMDIKKCSSSGLVSILRMAVALITQRKILMRLKRFLKRWRNRISKEMANLERQLYNAEKPCTVPLSKANLCFYDGRSVLLRVLVNTFGKKGQERKERLDPTFFPKRLADNVVDS</sequence>
<evidence type="ECO:0000313" key="2">
    <source>
        <dbReference type="Proteomes" id="UP001417504"/>
    </source>
</evidence>
<reference evidence="1 2" key="1">
    <citation type="submission" date="2024-01" db="EMBL/GenBank/DDBJ databases">
        <title>Genome assemblies of Stephania.</title>
        <authorList>
            <person name="Yang L."/>
        </authorList>
    </citation>
    <scope>NUCLEOTIDE SEQUENCE [LARGE SCALE GENOMIC DNA]</scope>
    <source>
        <strain evidence="1">QJT</strain>
        <tissue evidence="1">Leaf</tissue>
    </source>
</reference>
<gene>
    <name evidence="1" type="ORF">Sjap_024348</name>
</gene>
<dbReference type="AlphaFoldDB" id="A0AAP0HNV9"/>
<organism evidence="1 2">
    <name type="scientific">Stephania japonica</name>
    <dbReference type="NCBI Taxonomy" id="461633"/>
    <lineage>
        <taxon>Eukaryota</taxon>
        <taxon>Viridiplantae</taxon>
        <taxon>Streptophyta</taxon>
        <taxon>Embryophyta</taxon>
        <taxon>Tracheophyta</taxon>
        <taxon>Spermatophyta</taxon>
        <taxon>Magnoliopsida</taxon>
        <taxon>Ranunculales</taxon>
        <taxon>Menispermaceae</taxon>
        <taxon>Menispermoideae</taxon>
        <taxon>Cissampelideae</taxon>
        <taxon>Stephania</taxon>
    </lineage>
</organism>
<name>A0AAP0HNV9_9MAGN</name>
<protein>
    <submittedName>
        <fullName evidence="1">Uncharacterized protein</fullName>
    </submittedName>
</protein>
<proteinExistence type="predicted"/>